<keyword evidence="1" id="KW-0472">Membrane</keyword>
<dbReference type="AlphaFoldDB" id="A0A8I6RM25"/>
<dbReference type="OrthoDB" id="8122744at2759"/>
<keyword evidence="1" id="KW-1133">Transmembrane helix</keyword>
<keyword evidence="1" id="KW-0812">Transmembrane</keyword>
<dbReference type="GeneID" id="106666367"/>
<dbReference type="RefSeq" id="XP_014249015.1">
    <property type="nucleotide sequence ID" value="XM_014393529.2"/>
</dbReference>
<protein>
    <submittedName>
        <fullName evidence="2">Uncharacterized protein</fullName>
    </submittedName>
</protein>
<evidence type="ECO:0000313" key="3">
    <source>
        <dbReference type="Proteomes" id="UP000494040"/>
    </source>
</evidence>
<evidence type="ECO:0000256" key="1">
    <source>
        <dbReference type="SAM" id="Phobius"/>
    </source>
</evidence>
<feature type="transmembrane region" description="Helical" evidence="1">
    <location>
        <begin position="61"/>
        <end position="80"/>
    </location>
</feature>
<keyword evidence="3" id="KW-1185">Reference proteome</keyword>
<evidence type="ECO:0000313" key="2">
    <source>
        <dbReference type="EnsemblMetazoa" id="XP_014249015.1"/>
    </source>
</evidence>
<organism evidence="2 3">
    <name type="scientific">Cimex lectularius</name>
    <name type="common">Bed bug</name>
    <name type="synonym">Acanthia lectularia</name>
    <dbReference type="NCBI Taxonomy" id="79782"/>
    <lineage>
        <taxon>Eukaryota</taxon>
        <taxon>Metazoa</taxon>
        <taxon>Ecdysozoa</taxon>
        <taxon>Arthropoda</taxon>
        <taxon>Hexapoda</taxon>
        <taxon>Insecta</taxon>
        <taxon>Pterygota</taxon>
        <taxon>Neoptera</taxon>
        <taxon>Paraneoptera</taxon>
        <taxon>Hemiptera</taxon>
        <taxon>Heteroptera</taxon>
        <taxon>Panheteroptera</taxon>
        <taxon>Cimicomorpha</taxon>
        <taxon>Cimicidae</taxon>
        <taxon>Cimex</taxon>
    </lineage>
</organism>
<dbReference type="OMA" id="VCFLKFC"/>
<dbReference type="EnsemblMetazoa" id="XM_014393529.2">
    <property type="protein sequence ID" value="XP_014249015.1"/>
    <property type="gene ID" value="LOC106666367"/>
</dbReference>
<dbReference type="PANTHER" id="PTHR36694:SF11">
    <property type="entry name" value="LP21121P-RELATED"/>
    <property type="match status" value="1"/>
</dbReference>
<sequence>MKRLPTVKECCCCCSLKAGTISLAVIALVLGLGYISKCANSLQNRIGRRDTPFSEADKIKYIVGIITGSIYAIFGFIMLIGACTKNVCFLKFCVILSFIALVTEILVFVTTIILHFLYTEIFYELLITVFVNSLYFAIQFYLLLVVNSYALSIAEDD</sequence>
<feature type="transmembrane region" description="Helical" evidence="1">
    <location>
        <begin position="12"/>
        <end position="35"/>
    </location>
</feature>
<proteinExistence type="predicted"/>
<feature type="transmembrane region" description="Helical" evidence="1">
    <location>
        <begin position="92"/>
        <end position="115"/>
    </location>
</feature>
<name>A0A8I6RM25_CIMLE</name>
<dbReference type="Proteomes" id="UP000494040">
    <property type="component" value="Unassembled WGS sequence"/>
</dbReference>
<accession>A0A8I6RM25</accession>
<reference evidence="2" key="1">
    <citation type="submission" date="2022-01" db="UniProtKB">
        <authorList>
            <consortium name="EnsemblMetazoa"/>
        </authorList>
    </citation>
    <scope>IDENTIFICATION</scope>
</reference>
<feature type="transmembrane region" description="Helical" evidence="1">
    <location>
        <begin position="121"/>
        <end position="144"/>
    </location>
</feature>
<dbReference type="PANTHER" id="PTHR36694">
    <property type="entry name" value="PASIFLORA 1, ISOFORM A-RELATED"/>
    <property type="match status" value="1"/>
</dbReference>
<dbReference type="KEGG" id="clec:106666367"/>